<gene>
    <name evidence="2" type="primary">LOC102802193</name>
</gene>
<dbReference type="PANTHER" id="PTHR19446">
    <property type="entry name" value="REVERSE TRANSCRIPTASES"/>
    <property type="match status" value="1"/>
</dbReference>
<dbReference type="GeneID" id="102802193"/>
<evidence type="ECO:0000313" key="2">
    <source>
        <dbReference type="RefSeq" id="XP_006819841.1"/>
    </source>
</evidence>
<evidence type="ECO:0000313" key="1">
    <source>
        <dbReference type="Proteomes" id="UP000694865"/>
    </source>
</evidence>
<sequence length="188" mass="21318">MLHNPIFDNSVFGKTVKEYPKKLDFTFQDPILGELNGTISEDEIMKALIELKPEISPGPDSIPNEFYRCSKNALIPVLKFAVNAIFDAGIFPEEWAKRFIVPLHEKCNVQKYLSKSKGWFYCMFVDFSKTFDSVNHNLLMYRLYIEGGGGKMLNILKSMYKGVKSCVKCQSGITNYFPCNAGVRQGCA</sequence>
<keyword evidence="1" id="KW-1185">Reference proteome</keyword>
<dbReference type="RefSeq" id="XP_006819841.1">
    <property type="nucleotide sequence ID" value="XM_006819778.1"/>
</dbReference>
<dbReference type="Proteomes" id="UP000694865">
    <property type="component" value="Unplaced"/>
</dbReference>
<reference evidence="2" key="1">
    <citation type="submission" date="2025-08" db="UniProtKB">
        <authorList>
            <consortium name="RefSeq"/>
        </authorList>
    </citation>
    <scope>IDENTIFICATION</scope>
    <source>
        <tissue evidence="2">Testes</tissue>
    </source>
</reference>
<protein>
    <submittedName>
        <fullName evidence="2">Uncharacterized protein LOC102802193</fullName>
    </submittedName>
</protein>
<proteinExistence type="predicted"/>
<organism evidence="1 2">
    <name type="scientific">Saccoglossus kowalevskii</name>
    <name type="common">Acorn worm</name>
    <dbReference type="NCBI Taxonomy" id="10224"/>
    <lineage>
        <taxon>Eukaryota</taxon>
        <taxon>Metazoa</taxon>
        <taxon>Hemichordata</taxon>
        <taxon>Enteropneusta</taxon>
        <taxon>Harrimaniidae</taxon>
        <taxon>Saccoglossus</taxon>
    </lineage>
</organism>
<accession>A0ABM0MIK0</accession>
<name>A0ABM0MIK0_SACKO</name>